<dbReference type="EMBL" id="JAQSIO010000008">
    <property type="protein sequence ID" value="MDD0816588.1"/>
    <property type="molecule type" value="Genomic_DNA"/>
</dbReference>
<dbReference type="PANTHER" id="PTHR30288">
    <property type="entry name" value="FLAGELLAR CAP/ASSEMBLY PROTEIN FLID"/>
    <property type="match status" value="1"/>
</dbReference>
<accession>A0ABT5MJ20</accession>
<dbReference type="PANTHER" id="PTHR30288:SF0">
    <property type="entry name" value="FLAGELLAR HOOK-ASSOCIATED PROTEIN 2"/>
    <property type="match status" value="1"/>
</dbReference>
<dbReference type="InterPro" id="IPR003481">
    <property type="entry name" value="FliD_N"/>
</dbReference>
<keyword evidence="8" id="KW-0969">Cilium</keyword>
<dbReference type="Proteomes" id="UP001528672">
    <property type="component" value="Unassembled WGS sequence"/>
</dbReference>
<organism evidence="8 9">
    <name type="scientific">Curvibacter microcysteis</name>
    <dbReference type="NCBI Taxonomy" id="3026419"/>
    <lineage>
        <taxon>Bacteria</taxon>
        <taxon>Pseudomonadati</taxon>
        <taxon>Pseudomonadota</taxon>
        <taxon>Betaproteobacteria</taxon>
        <taxon>Burkholderiales</taxon>
        <taxon>Comamonadaceae</taxon>
        <taxon>Curvibacter</taxon>
    </lineage>
</organism>
<comment type="subcellular location">
    <subcellularLocation>
        <location evidence="5">Secreted</location>
    </subcellularLocation>
    <subcellularLocation>
        <location evidence="5">Bacterial flagellum</location>
    </subcellularLocation>
</comment>
<dbReference type="InterPro" id="IPR010810">
    <property type="entry name" value="Flagellin_hook_IN_motif"/>
</dbReference>
<protein>
    <recommendedName>
        <fullName evidence="5">Flagellar hook-associated protein 2</fullName>
        <shortName evidence="5">HAP2</shortName>
    </recommendedName>
    <alternativeName>
        <fullName evidence="5">Flagellar cap protein</fullName>
    </alternativeName>
</protein>
<dbReference type="Pfam" id="PF02465">
    <property type="entry name" value="FliD_N"/>
    <property type="match status" value="1"/>
</dbReference>
<reference evidence="8 9" key="1">
    <citation type="submission" date="2023-02" db="EMBL/GenBank/DDBJ databases">
        <title>Bacterial whole genome sequence for Curvibacter sp. HBC28.</title>
        <authorList>
            <person name="Le V."/>
            <person name="Ko S.-R."/>
            <person name="Ahn C.-Y."/>
            <person name="Oh H.-M."/>
        </authorList>
    </citation>
    <scope>NUCLEOTIDE SEQUENCE [LARGE SCALE GENOMIC DNA]</scope>
    <source>
        <strain evidence="8 9">HBC28</strain>
    </source>
</reference>
<keyword evidence="8" id="KW-0282">Flagellum</keyword>
<keyword evidence="3" id="KW-0175">Coiled coil</keyword>
<dbReference type="Pfam" id="PF07195">
    <property type="entry name" value="FliD_C"/>
    <property type="match status" value="1"/>
</dbReference>
<comment type="subunit">
    <text evidence="2 5">Homopentamer.</text>
</comment>
<evidence type="ECO:0000259" key="6">
    <source>
        <dbReference type="Pfam" id="PF02465"/>
    </source>
</evidence>
<name>A0ABT5MJ20_9BURK</name>
<proteinExistence type="inferred from homology"/>
<keyword evidence="5" id="KW-0964">Secreted</keyword>
<dbReference type="RefSeq" id="WP_273928479.1">
    <property type="nucleotide sequence ID" value="NZ_JAQSIN010000006.1"/>
</dbReference>
<comment type="similarity">
    <text evidence="1 5">Belongs to the FliD family.</text>
</comment>
<evidence type="ECO:0000256" key="5">
    <source>
        <dbReference type="RuleBase" id="RU362066"/>
    </source>
</evidence>
<evidence type="ECO:0000313" key="9">
    <source>
        <dbReference type="Proteomes" id="UP001528672"/>
    </source>
</evidence>
<dbReference type="InterPro" id="IPR040026">
    <property type="entry name" value="FliD"/>
</dbReference>
<evidence type="ECO:0000256" key="3">
    <source>
        <dbReference type="ARBA" id="ARBA00023054"/>
    </source>
</evidence>
<feature type="domain" description="Flagellar hook-associated protein 2 N-terminal" evidence="6">
    <location>
        <begin position="12"/>
        <end position="107"/>
    </location>
</feature>
<evidence type="ECO:0000259" key="7">
    <source>
        <dbReference type="Pfam" id="PF07195"/>
    </source>
</evidence>
<feature type="domain" description="Flagellar hook-associated protein 2 C-terminal" evidence="7">
    <location>
        <begin position="236"/>
        <end position="461"/>
    </location>
</feature>
<dbReference type="InterPro" id="IPR010809">
    <property type="entry name" value="FliD_C"/>
</dbReference>
<keyword evidence="9" id="KW-1185">Reference proteome</keyword>
<comment type="caution">
    <text evidence="8">The sequence shown here is derived from an EMBL/GenBank/DDBJ whole genome shotgun (WGS) entry which is preliminary data.</text>
</comment>
<evidence type="ECO:0000313" key="8">
    <source>
        <dbReference type="EMBL" id="MDD0816588.1"/>
    </source>
</evidence>
<evidence type="ECO:0000256" key="1">
    <source>
        <dbReference type="ARBA" id="ARBA00009764"/>
    </source>
</evidence>
<evidence type="ECO:0000256" key="4">
    <source>
        <dbReference type="ARBA" id="ARBA00023143"/>
    </source>
</evidence>
<evidence type="ECO:0000256" key="2">
    <source>
        <dbReference type="ARBA" id="ARBA00011255"/>
    </source>
</evidence>
<comment type="function">
    <text evidence="5">Required for morphogenesis and for the elongation of the flagellar filament by facilitating polymerization of the flagellin monomers at the tip of growing filament. Forms a capping structure, which prevents flagellin subunits (transported through the central channel of the flagellum) from leaking out without polymerization at the distal end.</text>
</comment>
<keyword evidence="8" id="KW-0966">Cell projection</keyword>
<sequence>MTISSPGIGSNGLDVNAIVTKLVAVESEPINLLKTKSSKIQSTISNWGSLKSQLSTLQDAAASLLDKSTWAARTVSSSNSSAIAATATSGALAGNYSVSVSQLAQSQTTSSASVTSGSTMGSAGRLDIQVGQWSGNSFTGGSAASVSVTVNATDTLSDIATRINSSNAGINASVVSSGGQDKLIVRGANTGASNGFEIKAFDDTGVAITDGSTGAGKLAYASNGSAIVGMGLSQAAKDSAATVDGVAVSSSNNQITGAVSGLTLNLQQVTTSPVTVSVVADTATPTSKINAFATAYNQLVSSIRTMTKYDPATKTAAALQGDSTASGLQTALRQIITGAGPSGGTYSRLSEVGLETQQDGTLKVNSTKLSAAMAKPAQLEALFNANGGSTVDNGIARRVRDFAMAANGTGGNVSSRTTNLQTSLTRNNADITKMQDRIAVVQARLYKQYNTLDTNLTSLNSLSSLVTQQITTWNKSSS</sequence>
<dbReference type="Pfam" id="PF07196">
    <property type="entry name" value="Flagellin_IN"/>
    <property type="match status" value="1"/>
</dbReference>
<keyword evidence="4 5" id="KW-0975">Bacterial flagellum</keyword>
<gene>
    <name evidence="8" type="primary">fliD</name>
    <name evidence="8" type="ORF">PSQ39_18255</name>
</gene>